<feature type="domain" description="Aminoacyl-tRNA synthetase class Ia" evidence="12">
    <location>
        <begin position="14"/>
        <end position="225"/>
    </location>
</feature>
<dbReference type="PRINTS" id="PR00985">
    <property type="entry name" value="TRNASYNTHLEU"/>
</dbReference>
<keyword evidence="3" id="KW-0963">Cytoplasm</keyword>
<dbReference type="InterPro" id="IPR002302">
    <property type="entry name" value="Leu-tRNA-ligase"/>
</dbReference>
<evidence type="ECO:0000256" key="2">
    <source>
        <dbReference type="ARBA" id="ARBA00013164"/>
    </source>
</evidence>
<dbReference type="EC" id="6.1.1.4" evidence="2"/>
<evidence type="ECO:0000256" key="10">
    <source>
        <dbReference type="ARBA" id="ARBA00047469"/>
    </source>
</evidence>
<feature type="domain" description="Aminoacyl-tRNA synthetase class Ia" evidence="12">
    <location>
        <begin position="507"/>
        <end position="557"/>
    </location>
</feature>
<dbReference type="AlphaFoldDB" id="A0A0G0K7N4"/>
<proteinExistence type="inferred from homology"/>
<dbReference type="InterPro" id="IPR002300">
    <property type="entry name" value="aa-tRNA-synth_Ia"/>
</dbReference>
<dbReference type="InterPro" id="IPR014729">
    <property type="entry name" value="Rossmann-like_a/b/a_fold"/>
</dbReference>
<dbReference type="GO" id="GO:0005524">
    <property type="term" value="F:ATP binding"/>
    <property type="evidence" value="ECO:0007669"/>
    <property type="project" value="UniProtKB-KW"/>
</dbReference>
<comment type="catalytic activity">
    <reaction evidence="10">
        <text>tRNA(Leu) + L-leucine + ATP = L-leucyl-tRNA(Leu) + AMP + diphosphate</text>
        <dbReference type="Rhea" id="RHEA:11688"/>
        <dbReference type="Rhea" id="RHEA-COMP:9613"/>
        <dbReference type="Rhea" id="RHEA-COMP:9622"/>
        <dbReference type="ChEBI" id="CHEBI:30616"/>
        <dbReference type="ChEBI" id="CHEBI:33019"/>
        <dbReference type="ChEBI" id="CHEBI:57427"/>
        <dbReference type="ChEBI" id="CHEBI:78442"/>
        <dbReference type="ChEBI" id="CHEBI:78494"/>
        <dbReference type="ChEBI" id="CHEBI:456215"/>
        <dbReference type="EC" id="6.1.1.4"/>
    </reaction>
</comment>
<evidence type="ECO:0000256" key="4">
    <source>
        <dbReference type="ARBA" id="ARBA00022598"/>
    </source>
</evidence>
<dbReference type="Gene3D" id="3.40.50.620">
    <property type="entry name" value="HUPs"/>
    <property type="match status" value="2"/>
</dbReference>
<evidence type="ECO:0000259" key="14">
    <source>
        <dbReference type="Pfam" id="PF13603"/>
    </source>
</evidence>
<accession>A0A0G0K7N4</accession>
<feature type="domain" description="Methionyl/Valyl/Leucyl/Isoleucyl-tRNA synthetase anticodon-binding" evidence="13">
    <location>
        <begin position="622"/>
        <end position="705"/>
    </location>
</feature>
<comment type="caution">
    <text evidence="15">The sequence shown here is derived from an EMBL/GenBank/DDBJ whole genome shotgun (WGS) entry which is preliminary data.</text>
</comment>
<evidence type="ECO:0000256" key="6">
    <source>
        <dbReference type="ARBA" id="ARBA00022840"/>
    </source>
</evidence>
<evidence type="ECO:0000256" key="5">
    <source>
        <dbReference type="ARBA" id="ARBA00022741"/>
    </source>
</evidence>
<dbReference type="PATRIC" id="fig|1618569.3.peg.572"/>
<dbReference type="Pfam" id="PF08264">
    <property type="entry name" value="Anticodon_1"/>
    <property type="match status" value="1"/>
</dbReference>
<evidence type="ECO:0000256" key="1">
    <source>
        <dbReference type="ARBA" id="ARBA00005594"/>
    </source>
</evidence>
<evidence type="ECO:0000256" key="11">
    <source>
        <dbReference type="RuleBase" id="RU363035"/>
    </source>
</evidence>
<dbReference type="Pfam" id="PF13603">
    <property type="entry name" value="tRNA-synt_1_2"/>
    <property type="match status" value="1"/>
</dbReference>
<evidence type="ECO:0000313" key="16">
    <source>
        <dbReference type="Proteomes" id="UP000034181"/>
    </source>
</evidence>
<protein>
    <recommendedName>
        <fullName evidence="2">leucine--tRNA ligase</fullName>
        <ecNumber evidence="2">6.1.1.4</ecNumber>
    </recommendedName>
    <alternativeName>
        <fullName evidence="9">Leucyl-tRNA synthetase</fullName>
    </alternativeName>
</protein>
<organism evidence="15 16">
    <name type="scientific">Candidatus Woesebacteria bacterium GW2011_GWB1_38_5b</name>
    <dbReference type="NCBI Taxonomy" id="1618569"/>
    <lineage>
        <taxon>Bacteria</taxon>
        <taxon>Candidatus Woeseibacteriota</taxon>
    </lineage>
</organism>
<dbReference type="InterPro" id="IPR001412">
    <property type="entry name" value="aa-tRNA-synth_I_CS"/>
</dbReference>
<dbReference type="GO" id="GO:0006429">
    <property type="term" value="P:leucyl-tRNA aminoacylation"/>
    <property type="evidence" value="ECO:0007669"/>
    <property type="project" value="InterPro"/>
</dbReference>
<evidence type="ECO:0000256" key="7">
    <source>
        <dbReference type="ARBA" id="ARBA00022917"/>
    </source>
</evidence>
<feature type="non-terminal residue" evidence="15">
    <location>
        <position position="707"/>
    </location>
</feature>
<keyword evidence="5 11" id="KW-0547">Nucleotide-binding</keyword>
<evidence type="ECO:0000256" key="3">
    <source>
        <dbReference type="ARBA" id="ARBA00022490"/>
    </source>
</evidence>
<keyword evidence="8 11" id="KW-0030">Aminoacyl-tRNA synthetase</keyword>
<dbReference type="EMBL" id="LBUZ01000023">
    <property type="protein sequence ID" value="KKQ74857.1"/>
    <property type="molecule type" value="Genomic_DNA"/>
</dbReference>
<dbReference type="Pfam" id="PF00133">
    <property type="entry name" value="tRNA-synt_1"/>
    <property type="match status" value="2"/>
</dbReference>
<comment type="similarity">
    <text evidence="1 11">Belongs to the class-I aminoacyl-tRNA synthetase family.</text>
</comment>
<dbReference type="InterPro" id="IPR025709">
    <property type="entry name" value="Leu_tRNA-synth_edit"/>
</dbReference>
<dbReference type="SUPFAM" id="SSF52374">
    <property type="entry name" value="Nucleotidylyl transferase"/>
    <property type="match status" value="1"/>
</dbReference>
<dbReference type="CDD" id="cd07958">
    <property type="entry name" value="Anticodon_Ia_Leu_BEm"/>
    <property type="match status" value="1"/>
</dbReference>
<dbReference type="Gene3D" id="1.10.730.10">
    <property type="entry name" value="Isoleucyl-tRNA Synthetase, Domain 1"/>
    <property type="match status" value="2"/>
</dbReference>
<keyword evidence="7 11" id="KW-0648">Protein biosynthesis</keyword>
<feature type="domain" description="Leucyl-tRNA synthetase editing" evidence="14">
    <location>
        <begin position="270"/>
        <end position="331"/>
    </location>
</feature>
<gene>
    <name evidence="15" type="ORF">US96_C0023G0001</name>
</gene>
<name>A0A0G0K7N4_9BACT</name>
<dbReference type="GO" id="GO:0002161">
    <property type="term" value="F:aminoacyl-tRNA deacylase activity"/>
    <property type="evidence" value="ECO:0007669"/>
    <property type="project" value="InterPro"/>
</dbReference>
<dbReference type="InterPro" id="IPR009080">
    <property type="entry name" value="tRNAsynth_Ia_anticodon-bd"/>
</dbReference>
<keyword evidence="4 11" id="KW-0436">Ligase</keyword>
<evidence type="ECO:0000259" key="13">
    <source>
        <dbReference type="Pfam" id="PF08264"/>
    </source>
</evidence>
<dbReference type="InterPro" id="IPR009008">
    <property type="entry name" value="Val/Leu/Ile-tRNA-synth_edit"/>
</dbReference>
<dbReference type="PROSITE" id="PS00178">
    <property type="entry name" value="AA_TRNA_LIGASE_I"/>
    <property type="match status" value="1"/>
</dbReference>
<evidence type="ECO:0000256" key="8">
    <source>
        <dbReference type="ARBA" id="ARBA00023146"/>
    </source>
</evidence>
<dbReference type="GO" id="GO:0004823">
    <property type="term" value="F:leucine-tRNA ligase activity"/>
    <property type="evidence" value="ECO:0007669"/>
    <property type="project" value="UniProtKB-EC"/>
</dbReference>
<dbReference type="SUPFAM" id="SSF47323">
    <property type="entry name" value="Anticodon-binding domain of a subclass of class I aminoacyl-tRNA synthetases"/>
    <property type="match status" value="1"/>
</dbReference>
<dbReference type="InterPro" id="IPR013155">
    <property type="entry name" value="M/V/L/I-tRNA-synth_anticd-bd"/>
</dbReference>
<sequence>MSKLNYDHQKIESKWQSKWREHKTYCPNLSKAEKPFYNLMMFPYPSAEGMHVGNMYAFTGADVCGRFQRMQGKDVFEPIGLDGFGIHSENYAIKIGRHPKEHAKISQENFYRQLVSIGNGFDWDHRLETYDPDYYRWTQWLFIQMFNAGLAYKGTAVVNWCPTCKTVLADEQVIEGKCERTGDIVAKREMSSWYFRITEYADKLLDGLEKIDWPEKIKSAQRNWIGRSVGRLIEFKMKGSKNTIKVFTTRPETLNAVTFIATSKLYEEGSKDKIGKFTGKYAISPLDGREIPIWDTNYVASNYATGIVMGVPAHDERDRDFATAYRIGILNLEPKENEVGKEHINYHLRDWLISRQRYWGPPIPMVNCVKCGYKPVPLDQLPVLLPDIDDFKPKGDGTSPLANAPLEWQKTKCPNCGGQAQRELDVSDTFLDSSWYFLRYPSIGHSGGRRPIESKNNRVPWDLEITKKWLPVNTYIGGAEHAVLHLLYARFVWKVLVDQGFLPSSLGGEPFPFLYGHGLIIKDGAKMSKSKGNIVVPDEYINKFGADTLRCYLMFLGPYDKGGDFRDTGIEGMHRFLMRVWELFTSSHPGGDKVMLERSDSISNTGDPIVPQGGLQDDIDIKMHQTIKKVTNDIENFRFNTAISAIMEYINILRTHNSELTTQNLTVLAQLLAPFAPHMAEEAWEMLGQKFSIHKSAWPKWDEEMLK</sequence>
<evidence type="ECO:0000313" key="15">
    <source>
        <dbReference type="EMBL" id="KKQ74857.1"/>
    </source>
</evidence>
<dbReference type="SUPFAM" id="SSF50677">
    <property type="entry name" value="ValRS/IleRS/LeuRS editing domain"/>
    <property type="match status" value="1"/>
</dbReference>
<dbReference type="Proteomes" id="UP000034181">
    <property type="component" value="Unassembled WGS sequence"/>
</dbReference>
<dbReference type="PANTHER" id="PTHR43740">
    <property type="entry name" value="LEUCYL-TRNA SYNTHETASE"/>
    <property type="match status" value="1"/>
</dbReference>
<evidence type="ECO:0000256" key="9">
    <source>
        <dbReference type="ARBA" id="ARBA00030520"/>
    </source>
</evidence>
<reference evidence="15 16" key="1">
    <citation type="journal article" date="2015" name="Nature">
        <title>rRNA introns, odd ribosomes, and small enigmatic genomes across a large radiation of phyla.</title>
        <authorList>
            <person name="Brown C.T."/>
            <person name="Hug L.A."/>
            <person name="Thomas B.C."/>
            <person name="Sharon I."/>
            <person name="Castelle C.J."/>
            <person name="Singh A."/>
            <person name="Wilkins M.J."/>
            <person name="Williams K.H."/>
            <person name="Banfield J.F."/>
        </authorList>
    </citation>
    <scope>NUCLEOTIDE SEQUENCE [LARGE SCALE GENOMIC DNA]</scope>
</reference>
<dbReference type="FunFam" id="1.10.730.10:FF:000002">
    <property type="entry name" value="Leucine--tRNA ligase"/>
    <property type="match status" value="1"/>
</dbReference>
<dbReference type="GO" id="GO:0005829">
    <property type="term" value="C:cytosol"/>
    <property type="evidence" value="ECO:0007669"/>
    <property type="project" value="TreeGrafter"/>
</dbReference>
<keyword evidence="6 11" id="KW-0067">ATP-binding</keyword>
<evidence type="ECO:0000259" key="12">
    <source>
        <dbReference type="Pfam" id="PF00133"/>
    </source>
</evidence>
<dbReference type="CDD" id="cd00812">
    <property type="entry name" value="LeuRS_core"/>
    <property type="match status" value="1"/>
</dbReference>
<dbReference type="PANTHER" id="PTHR43740:SF2">
    <property type="entry name" value="LEUCINE--TRNA LIGASE, MITOCHONDRIAL"/>
    <property type="match status" value="1"/>
</dbReference>